<keyword evidence="4 6" id="KW-0479">Metal-binding</keyword>
<dbReference type="InterPro" id="IPR001189">
    <property type="entry name" value="Mn/Fe_SOD"/>
</dbReference>
<dbReference type="PANTHER" id="PTHR43595">
    <property type="entry name" value="37S RIBOSOMAL PROTEIN S26, MITOCHONDRIAL"/>
    <property type="match status" value="1"/>
</dbReference>
<reference evidence="10 11" key="1">
    <citation type="journal article" date="2015" name="Int. J. Syst. Evol. Microbiol.">
        <title>Sporolactobacillus shoreae sp. nov. and Sporolactobacillus spathodeae sp. nov., two spore-forming lactic acid bacteria isolated from tree barks in Thailand.</title>
        <authorList>
            <person name="Thamacharoensuk T."/>
            <person name="Kitahara M."/>
            <person name="Ohkuma M."/>
            <person name="Thongchul N."/>
            <person name="Tanasupawat S."/>
        </authorList>
    </citation>
    <scope>NUCLEOTIDE SEQUENCE [LARGE SCALE GENOMIC DNA]</scope>
    <source>
        <strain evidence="10 11">BK92</strain>
    </source>
</reference>
<dbReference type="FunFam" id="3.55.40.20:FF:000004">
    <property type="entry name" value="Superoxide dismutase [Fe]"/>
    <property type="match status" value="1"/>
</dbReference>
<dbReference type="SUPFAM" id="SSF54719">
    <property type="entry name" value="Fe,Mn superoxide dismutase (SOD), C-terminal domain"/>
    <property type="match status" value="1"/>
</dbReference>
<evidence type="ECO:0000256" key="3">
    <source>
        <dbReference type="ARBA" id="ARBA00012682"/>
    </source>
</evidence>
<feature type="binding site" evidence="6">
    <location>
        <position position="83"/>
    </location>
    <ligand>
        <name>Mn(2+)</name>
        <dbReference type="ChEBI" id="CHEBI:29035"/>
    </ligand>
</feature>
<dbReference type="GO" id="GO:0046872">
    <property type="term" value="F:metal ion binding"/>
    <property type="evidence" value="ECO:0007669"/>
    <property type="project" value="UniProtKB-KW"/>
</dbReference>
<dbReference type="PIRSF" id="PIRSF000349">
    <property type="entry name" value="SODismutase"/>
    <property type="match status" value="1"/>
</dbReference>
<dbReference type="GO" id="GO:0005737">
    <property type="term" value="C:cytoplasm"/>
    <property type="evidence" value="ECO:0007669"/>
    <property type="project" value="TreeGrafter"/>
</dbReference>
<comment type="function">
    <text evidence="7">Destroys radicals which are normally produced within the cells and which are toxic to biological systems.</text>
</comment>
<proteinExistence type="inferred from homology"/>
<dbReference type="InterPro" id="IPR019832">
    <property type="entry name" value="Mn/Fe_SOD_C"/>
</dbReference>
<accession>A0A4Z0GMG5</accession>
<dbReference type="InterPro" id="IPR036314">
    <property type="entry name" value="SOD_C_sf"/>
</dbReference>
<evidence type="ECO:0000256" key="4">
    <source>
        <dbReference type="ARBA" id="ARBA00022723"/>
    </source>
</evidence>
<dbReference type="PROSITE" id="PS00088">
    <property type="entry name" value="SOD_MN"/>
    <property type="match status" value="1"/>
</dbReference>
<dbReference type="Pfam" id="PF02777">
    <property type="entry name" value="Sod_Fe_C"/>
    <property type="match status" value="1"/>
</dbReference>
<evidence type="ECO:0000256" key="2">
    <source>
        <dbReference type="ARBA" id="ARBA00008714"/>
    </source>
</evidence>
<feature type="domain" description="Manganese/iron superoxide dismutase N-terminal" evidence="8">
    <location>
        <begin position="3"/>
        <end position="90"/>
    </location>
</feature>
<organism evidence="10 11">
    <name type="scientific">Sporolactobacillus shoreae</name>
    <dbReference type="NCBI Taxonomy" id="1465501"/>
    <lineage>
        <taxon>Bacteria</taxon>
        <taxon>Bacillati</taxon>
        <taxon>Bacillota</taxon>
        <taxon>Bacilli</taxon>
        <taxon>Bacillales</taxon>
        <taxon>Sporolactobacillaceae</taxon>
        <taxon>Sporolactobacillus</taxon>
    </lineage>
</organism>
<comment type="caution">
    <text evidence="10">The sequence shown here is derived from an EMBL/GenBank/DDBJ whole genome shotgun (WGS) entry which is preliminary data.</text>
</comment>
<dbReference type="InterPro" id="IPR019833">
    <property type="entry name" value="Mn/Fe_SOD_BS"/>
</dbReference>
<evidence type="ECO:0000256" key="7">
    <source>
        <dbReference type="RuleBase" id="RU000414"/>
    </source>
</evidence>
<dbReference type="FunFam" id="1.10.287.990:FF:000001">
    <property type="entry name" value="Superoxide dismutase"/>
    <property type="match status" value="1"/>
</dbReference>
<dbReference type="PANTHER" id="PTHR43595:SF2">
    <property type="entry name" value="SMALL RIBOSOMAL SUBUNIT PROTEIN MS42"/>
    <property type="match status" value="1"/>
</dbReference>
<dbReference type="InterPro" id="IPR019831">
    <property type="entry name" value="Mn/Fe_SOD_N"/>
</dbReference>
<feature type="binding site" evidence="6">
    <location>
        <position position="166"/>
    </location>
    <ligand>
        <name>Mn(2+)</name>
        <dbReference type="ChEBI" id="CHEBI:29035"/>
    </ligand>
</feature>
<dbReference type="Pfam" id="PF00081">
    <property type="entry name" value="Sod_Fe_N"/>
    <property type="match status" value="1"/>
</dbReference>
<protein>
    <recommendedName>
        <fullName evidence="3 7">Superoxide dismutase</fullName>
        <ecNumber evidence="3 7">1.15.1.1</ecNumber>
    </recommendedName>
</protein>
<comment type="similarity">
    <text evidence="2 7">Belongs to the iron/manganese superoxide dismutase family.</text>
</comment>
<gene>
    <name evidence="10" type="ORF">E4665_11405</name>
</gene>
<evidence type="ECO:0000313" key="11">
    <source>
        <dbReference type="Proteomes" id="UP000298347"/>
    </source>
</evidence>
<evidence type="ECO:0000256" key="6">
    <source>
        <dbReference type="PIRSR" id="PIRSR000349-1"/>
    </source>
</evidence>
<dbReference type="GO" id="GO:0004784">
    <property type="term" value="F:superoxide dismutase activity"/>
    <property type="evidence" value="ECO:0007669"/>
    <property type="project" value="UniProtKB-EC"/>
</dbReference>
<dbReference type="InterPro" id="IPR036324">
    <property type="entry name" value="Mn/Fe_SOD_N_sf"/>
</dbReference>
<evidence type="ECO:0000259" key="9">
    <source>
        <dbReference type="Pfam" id="PF02777"/>
    </source>
</evidence>
<dbReference type="Proteomes" id="UP000298347">
    <property type="component" value="Unassembled WGS sequence"/>
</dbReference>
<comment type="cofactor">
    <cofactor evidence="1">
        <name>Mn(2+)</name>
        <dbReference type="ChEBI" id="CHEBI:29035"/>
    </cofactor>
</comment>
<dbReference type="AlphaFoldDB" id="A0A4Z0GMG5"/>
<dbReference type="SUPFAM" id="SSF46609">
    <property type="entry name" value="Fe,Mn superoxide dismutase (SOD), N-terminal domain"/>
    <property type="match status" value="1"/>
</dbReference>
<sequence length="217" mass="25282">MVKFVLPPLDYPFNALEPYIDEETMRIHYTKHHQAYVDHLNEALEKHPRLSNLSLTKMLSNLTIIPKDIRTAVRNNGGGHYNHSLFWKILIPGGSKEPQGKLKQAVDRELNGFEAFSKQFSHAAESQFGSGWAWLVLDRQGRLGVTSMNNQDNPLMVGKYPIFGLDVWEHAYYLKYQNRRPEYIKNSFHLFNWDMISSRYDQAVRTRTIEEPLESQS</sequence>
<dbReference type="Gene3D" id="1.10.287.990">
    <property type="entry name" value="Fe,Mn superoxide dismutase (SOD) domain"/>
    <property type="match status" value="1"/>
</dbReference>
<keyword evidence="11" id="KW-1185">Reference proteome</keyword>
<comment type="catalytic activity">
    <reaction evidence="7">
        <text>2 superoxide + 2 H(+) = H2O2 + O2</text>
        <dbReference type="Rhea" id="RHEA:20696"/>
        <dbReference type="ChEBI" id="CHEBI:15378"/>
        <dbReference type="ChEBI" id="CHEBI:15379"/>
        <dbReference type="ChEBI" id="CHEBI:16240"/>
        <dbReference type="ChEBI" id="CHEBI:18421"/>
        <dbReference type="EC" id="1.15.1.1"/>
    </reaction>
</comment>
<feature type="binding site" evidence="6">
    <location>
        <position position="170"/>
    </location>
    <ligand>
        <name>Mn(2+)</name>
        <dbReference type="ChEBI" id="CHEBI:29035"/>
    </ligand>
</feature>
<dbReference type="OrthoDB" id="9803125at2"/>
<dbReference type="PRINTS" id="PR01703">
    <property type="entry name" value="MNSODISMTASE"/>
</dbReference>
<dbReference type="EMBL" id="SRJD01000012">
    <property type="protein sequence ID" value="TGA97702.1"/>
    <property type="molecule type" value="Genomic_DNA"/>
</dbReference>
<keyword evidence="5 7" id="KW-0560">Oxidoreductase</keyword>
<evidence type="ECO:0000256" key="1">
    <source>
        <dbReference type="ARBA" id="ARBA00001936"/>
    </source>
</evidence>
<dbReference type="RefSeq" id="WP_135348911.1">
    <property type="nucleotide sequence ID" value="NZ_SRJD01000012.1"/>
</dbReference>
<evidence type="ECO:0000256" key="5">
    <source>
        <dbReference type="ARBA" id="ARBA00023002"/>
    </source>
</evidence>
<name>A0A4Z0GMG5_9BACL</name>
<evidence type="ECO:0000259" key="8">
    <source>
        <dbReference type="Pfam" id="PF00081"/>
    </source>
</evidence>
<dbReference type="EC" id="1.15.1.1" evidence="3 7"/>
<dbReference type="Gene3D" id="3.55.40.20">
    <property type="entry name" value="Iron/manganese superoxide dismutase, C-terminal domain"/>
    <property type="match status" value="1"/>
</dbReference>
<feature type="domain" description="Manganese/iron superoxide dismutase C-terminal" evidence="9">
    <location>
        <begin position="98"/>
        <end position="199"/>
    </location>
</feature>
<evidence type="ECO:0000313" key="10">
    <source>
        <dbReference type="EMBL" id="TGA97702.1"/>
    </source>
</evidence>
<feature type="binding site" evidence="6">
    <location>
        <position position="28"/>
    </location>
    <ligand>
        <name>Mn(2+)</name>
        <dbReference type="ChEBI" id="CHEBI:29035"/>
    </ligand>
</feature>